<sequence>MVYTDEEDTAAAIKFLKNRSVAMEEPFTVVSKAKKKKPQKGFP</sequence>
<reference evidence="1 2" key="1">
    <citation type="journal article" date="2018" name="Front. Plant Sci.">
        <title>Red Clover (Trifolium pratense) and Zigzag Clover (T. medium) - A Picture of Genomic Similarities and Differences.</title>
        <authorList>
            <person name="Dluhosova J."/>
            <person name="Istvanek J."/>
            <person name="Nedelnik J."/>
            <person name="Repkova J."/>
        </authorList>
    </citation>
    <scope>NUCLEOTIDE SEQUENCE [LARGE SCALE GENOMIC DNA]</scope>
    <source>
        <strain evidence="2">cv. 10/8</strain>
        <tissue evidence="1">Leaf</tissue>
    </source>
</reference>
<comment type="caution">
    <text evidence="1">The sequence shown here is derived from an EMBL/GenBank/DDBJ whole genome shotgun (WGS) entry which is preliminary data.</text>
</comment>
<keyword evidence="2" id="KW-1185">Reference proteome</keyword>
<feature type="non-terminal residue" evidence="1">
    <location>
        <position position="43"/>
    </location>
</feature>
<organism evidence="1 2">
    <name type="scientific">Trifolium medium</name>
    <dbReference type="NCBI Taxonomy" id="97028"/>
    <lineage>
        <taxon>Eukaryota</taxon>
        <taxon>Viridiplantae</taxon>
        <taxon>Streptophyta</taxon>
        <taxon>Embryophyta</taxon>
        <taxon>Tracheophyta</taxon>
        <taxon>Spermatophyta</taxon>
        <taxon>Magnoliopsida</taxon>
        <taxon>eudicotyledons</taxon>
        <taxon>Gunneridae</taxon>
        <taxon>Pentapetalae</taxon>
        <taxon>rosids</taxon>
        <taxon>fabids</taxon>
        <taxon>Fabales</taxon>
        <taxon>Fabaceae</taxon>
        <taxon>Papilionoideae</taxon>
        <taxon>50 kb inversion clade</taxon>
        <taxon>NPAAA clade</taxon>
        <taxon>Hologalegina</taxon>
        <taxon>IRL clade</taxon>
        <taxon>Trifolieae</taxon>
        <taxon>Trifolium</taxon>
    </lineage>
</organism>
<accession>A0A392TJ84</accession>
<protein>
    <submittedName>
        <fullName evidence="1">Uncharacterized protein</fullName>
    </submittedName>
</protein>
<dbReference type="EMBL" id="LXQA010576848">
    <property type="protein sequence ID" value="MCI60176.1"/>
    <property type="molecule type" value="Genomic_DNA"/>
</dbReference>
<name>A0A392TJ84_9FABA</name>
<proteinExistence type="predicted"/>
<evidence type="ECO:0000313" key="2">
    <source>
        <dbReference type="Proteomes" id="UP000265520"/>
    </source>
</evidence>
<evidence type="ECO:0000313" key="1">
    <source>
        <dbReference type="EMBL" id="MCI60176.1"/>
    </source>
</evidence>
<dbReference type="Proteomes" id="UP000265520">
    <property type="component" value="Unassembled WGS sequence"/>
</dbReference>
<dbReference type="AlphaFoldDB" id="A0A392TJ84"/>